<dbReference type="OrthoDB" id="1925970at2759"/>
<evidence type="ECO:0000259" key="8">
    <source>
        <dbReference type="Pfam" id="PF06886"/>
    </source>
</evidence>
<reference evidence="9 10" key="2">
    <citation type="journal article" date="2017" name="Nature">
        <title>The Apostasia genome and the evolution of orchids.</title>
        <authorList>
            <person name="Zhang G.Q."/>
            <person name="Liu K.W."/>
            <person name="Li Z."/>
            <person name="Lohaus R."/>
            <person name="Hsiao Y.Y."/>
            <person name="Niu S.C."/>
            <person name="Wang J.Y."/>
            <person name="Lin Y.C."/>
            <person name="Xu Q."/>
            <person name="Chen L.J."/>
            <person name="Yoshida K."/>
            <person name="Fujiwara S."/>
            <person name="Wang Z.W."/>
            <person name="Zhang Y.Q."/>
            <person name="Mitsuda N."/>
            <person name="Wang M."/>
            <person name="Liu G.H."/>
            <person name="Pecoraro L."/>
            <person name="Huang H.X."/>
            <person name="Xiao X.J."/>
            <person name="Lin M."/>
            <person name="Wu X.Y."/>
            <person name="Wu W.L."/>
            <person name="Chen Y.Y."/>
            <person name="Chang S.B."/>
            <person name="Sakamoto S."/>
            <person name="Ohme-Takagi M."/>
            <person name="Yagi M."/>
            <person name="Zeng S.J."/>
            <person name="Shen C.Y."/>
            <person name="Yeh C.M."/>
            <person name="Luo Y.B."/>
            <person name="Tsai W.C."/>
            <person name="Van de Peer Y."/>
            <person name="Liu Z.J."/>
        </authorList>
    </citation>
    <scope>NUCLEOTIDE SEQUENCE [LARGE SCALE GENOMIC DNA]</scope>
    <source>
        <tissue evidence="9">The whole plant</tissue>
    </source>
</reference>
<reference evidence="9 10" key="1">
    <citation type="journal article" date="2016" name="Sci. Rep.">
        <title>The Dendrobium catenatum Lindl. genome sequence provides insights into polysaccharide synthase, floral development and adaptive evolution.</title>
        <authorList>
            <person name="Zhang G.Q."/>
            <person name="Xu Q."/>
            <person name="Bian C."/>
            <person name="Tsai W.C."/>
            <person name="Yeh C.M."/>
            <person name="Liu K.W."/>
            <person name="Yoshida K."/>
            <person name="Zhang L.S."/>
            <person name="Chang S.B."/>
            <person name="Chen F."/>
            <person name="Shi Y."/>
            <person name="Su Y.Y."/>
            <person name="Zhang Y.Q."/>
            <person name="Chen L.J."/>
            <person name="Yin Y."/>
            <person name="Lin M."/>
            <person name="Huang H."/>
            <person name="Deng H."/>
            <person name="Wang Z.W."/>
            <person name="Zhu S.L."/>
            <person name="Zhao X."/>
            <person name="Deng C."/>
            <person name="Niu S.C."/>
            <person name="Huang J."/>
            <person name="Wang M."/>
            <person name="Liu G.H."/>
            <person name="Yang H.J."/>
            <person name="Xiao X.J."/>
            <person name="Hsiao Y.Y."/>
            <person name="Wu W.L."/>
            <person name="Chen Y.Y."/>
            <person name="Mitsuda N."/>
            <person name="Ohme-Takagi M."/>
            <person name="Luo Y.B."/>
            <person name="Van de Peer Y."/>
            <person name="Liu Z.J."/>
        </authorList>
    </citation>
    <scope>NUCLEOTIDE SEQUENCE [LARGE SCALE GENOMIC DNA]</scope>
    <source>
        <tissue evidence="9">The whole plant</tissue>
    </source>
</reference>
<evidence type="ECO:0000256" key="5">
    <source>
        <dbReference type="ARBA" id="ARBA00023212"/>
    </source>
</evidence>
<evidence type="ECO:0000256" key="4">
    <source>
        <dbReference type="ARBA" id="ARBA00022701"/>
    </source>
</evidence>
<organism evidence="9 10">
    <name type="scientific">Dendrobium catenatum</name>
    <dbReference type="NCBI Taxonomy" id="906689"/>
    <lineage>
        <taxon>Eukaryota</taxon>
        <taxon>Viridiplantae</taxon>
        <taxon>Streptophyta</taxon>
        <taxon>Embryophyta</taxon>
        <taxon>Tracheophyta</taxon>
        <taxon>Spermatophyta</taxon>
        <taxon>Magnoliopsida</taxon>
        <taxon>Liliopsida</taxon>
        <taxon>Asparagales</taxon>
        <taxon>Orchidaceae</taxon>
        <taxon>Epidendroideae</taxon>
        <taxon>Malaxideae</taxon>
        <taxon>Dendrobiinae</taxon>
        <taxon>Dendrobium</taxon>
    </lineage>
</organism>
<dbReference type="GO" id="GO:0000226">
    <property type="term" value="P:microtubule cytoskeleton organization"/>
    <property type="evidence" value="ECO:0007669"/>
    <property type="project" value="InterPro"/>
</dbReference>
<dbReference type="EMBL" id="KZ502577">
    <property type="protein sequence ID" value="PKU75719.1"/>
    <property type="molecule type" value="Genomic_DNA"/>
</dbReference>
<comment type="subcellular location">
    <subcellularLocation>
        <location evidence="1">Cytoplasm</location>
        <location evidence="1">Cytoskeleton</location>
    </subcellularLocation>
</comment>
<protein>
    <submittedName>
        <fullName evidence="9">Protein WVD2-like 1</fullName>
    </submittedName>
</protein>
<feature type="compositionally biased region" description="Basic residues" evidence="7">
    <location>
        <begin position="299"/>
        <end position="308"/>
    </location>
</feature>
<dbReference type="PANTHER" id="PTHR46372">
    <property type="entry name" value="PROTEIN WVD2-LIKE 3"/>
    <property type="match status" value="1"/>
</dbReference>
<dbReference type="InterPro" id="IPR027329">
    <property type="entry name" value="TPX2_C"/>
</dbReference>
<feature type="compositionally biased region" description="Low complexity" evidence="7">
    <location>
        <begin position="361"/>
        <end position="375"/>
    </location>
</feature>
<evidence type="ECO:0000256" key="2">
    <source>
        <dbReference type="ARBA" id="ARBA00005885"/>
    </source>
</evidence>
<dbReference type="GO" id="GO:0008017">
    <property type="term" value="F:microtubule binding"/>
    <property type="evidence" value="ECO:0007669"/>
    <property type="project" value="InterPro"/>
</dbReference>
<dbReference type="AlphaFoldDB" id="A0A2I0WJ80"/>
<feature type="domain" description="TPX2 C-terminal" evidence="8">
    <location>
        <begin position="219"/>
        <end position="293"/>
    </location>
</feature>
<feature type="coiled-coil region" evidence="6">
    <location>
        <begin position="226"/>
        <end position="268"/>
    </location>
</feature>
<keyword evidence="3" id="KW-0963">Cytoplasm</keyword>
<sequence>MPIHEDSNNFIRNAKSNLKHVVSHAAKPSETFISNEASEDHPDHKAYVRTTESEYKGDEISAASTVGVSITQDAKISKEPEAPYIENIHLDADVAEILKHDKDSDPKMQLTSKASNNTKSKYTVPQPFTLATDKRASVACKFNAATISNNDKKHTIMNNTESPNLVKKNQASLHLESRKPLQPENTKRIVEEEVCSVVSLSTASVKSFRRRSTVASAPTFRVSERAEKWKEFYSKLEQKQQAVEAERIEYEARKKEEEETALKELRKSLNFKATPMPSFYHEGPPPKTQLKKIPATRPKSPKFSRRRSCREVYNSPHTDSNNKTHGRTNRCCVDGAKEAKKSRVNTKSRTASCKAEEENNQNETNQTTPEATMQS</sequence>
<dbReference type="PANTHER" id="PTHR46372:SF2">
    <property type="entry name" value="PROTEIN WVD2-LIKE 3"/>
    <property type="match status" value="1"/>
</dbReference>
<dbReference type="Proteomes" id="UP000233837">
    <property type="component" value="Unassembled WGS sequence"/>
</dbReference>
<dbReference type="InterPro" id="IPR044806">
    <property type="entry name" value="WVD2/WDL1-4"/>
</dbReference>
<evidence type="ECO:0000256" key="3">
    <source>
        <dbReference type="ARBA" id="ARBA00022490"/>
    </source>
</evidence>
<dbReference type="Pfam" id="PF06886">
    <property type="entry name" value="TPX2"/>
    <property type="match status" value="1"/>
</dbReference>
<evidence type="ECO:0000256" key="6">
    <source>
        <dbReference type="SAM" id="Coils"/>
    </source>
</evidence>
<keyword evidence="6" id="KW-0175">Coiled coil</keyword>
<gene>
    <name evidence="9" type="primary">WDL1</name>
    <name evidence="9" type="ORF">MA16_Dca015599</name>
</gene>
<accession>A0A2I0WJ80</accession>
<comment type="similarity">
    <text evidence="2">Belongs to the TPX2 family.</text>
</comment>
<feature type="region of interest" description="Disordered" evidence="7">
    <location>
        <begin position="275"/>
        <end position="375"/>
    </location>
</feature>
<keyword evidence="4" id="KW-0493">Microtubule</keyword>
<evidence type="ECO:0000256" key="7">
    <source>
        <dbReference type="SAM" id="MobiDB-lite"/>
    </source>
</evidence>
<proteinExistence type="inferred from homology"/>
<keyword evidence="5" id="KW-0206">Cytoskeleton</keyword>
<evidence type="ECO:0000313" key="10">
    <source>
        <dbReference type="Proteomes" id="UP000233837"/>
    </source>
</evidence>
<keyword evidence="10" id="KW-1185">Reference proteome</keyword>
<evidence type="ECO:0000313" key="9">
    <source>
        <dbReference type="EMBL" id="PKU75719.1"/>
    </source>
</evidence>
<dbReference type="GO" id="GO:0005874">
    <property type="term" value="C:microtubule"/>
    <property type="evidence" value="ECO:0007669"/>
    <property type="project" value="UniProtKB-KW"/>
</dbReference>
<name>A0A2I0WJ80_9ASPA</name>
<evidence type="ECO:0000256" key="1">
    <source>
        <dbReference type="ARBA" id="ARBA00004245"/>
    </source>
</evidence>